<feature type="domain" description="mRNA capping enzyme C-terminal" evidence="20">
    <location>
        <begin position="237"/>
        <end position="358"/>
    </location>
</feature>
<dbReference type="SUPFAM" id="SSF56091">
    <property type="entry name" value="DNA ligase/mRNA capping enzyme, catalytic domain"/>
    <property type="match status" value="1"/>
</dbReference>
<proteinExistence type="inferred from homology"/>
<keyword evidence="5 16" id="KW-0507">mRNA processing</keyword>
<keyword evidence="22" id="KW-1185">Reference proteome</keyword>
<dbReference type="InterPro" id="IPR012340">
    <property type="entry name" value="NA-bd_OB-fold"/>
</dbReference>
<dbReference type="PIRSF" id="PIRSF036959">
    <property type="entry name" value="mRNA_cap_alpha"/>
    <property type="match status" value="1"/>
</dbReference>
<evidence type="ECO:0000259" key="20">
    <source>
        <dbReference type="Pfam" id="PF03919"/>
    </source>
</evidence>
<dbReference type="GO" id="GO:0004484">
    <property type="term" value="F:mRNA guanylyltransferase activity"/>
    <property type="evidence" value="ECO:0007669"/>
    <property type="project" value="UniProtKB-EC"/>
</dbReference>
<dbReference type="CDD" id="cd07895">
    <property type="entry name" value="Adenylation_mRNA_capping"/>
    <property type="match status" value="1"/>
</dbReference>
<dbReference type="GO" id="GO:0005525">
    <property type="term" value="F:GTP binding"/>
    <property type="evidence" value="ECO:0007669"/>
    <property type="project" value="UniProtKB-KW"/>
</dbReference>
<keyword evidence="10 16" id="KW-0342">GTP-binding</keyword>
<dbReference type="Pfam" id="PF01331">
    <property type="entry name" value="mRNA_cap_enzyme"/>
    <property type="match status" value="1"/>
</dbReference>
<dbReference type="Gene3D" id="2.40.50.140">
    <property type="entry name" value="Nucleic acid-binding proteins"/>
    <property type="match status" value="1"/>
</dbReference>
<reference evidence="21" key="1">
    <citation type="journal article" date="2023" name="Genome Biol. Evol.">
        <title>First Whole Genome Sequence and Flow Cytometry Genome Size Data for the Lichen-Forming Fungus Ramalina farinacea (Ascomycota).</title>
        <authorList>
            <person name="Llewellyn T."/>
            <person name="Mian S."/>
            <person name="Hill R."/>
            <person name="Leitch I.J."/>
            <person name="Gaya E."/>
        </authorList>
    </citation>
    <scope>NUCLEOTIDE SEQUENCE</scope>
    <source>
        <strain evidence="21">LIQ254RAFAR</strain>
    </source>
</reference>
<evidence type="ECO:0000256" key="4">
    <source>
        <dbReference type="ARBA" id="ARBA00019171"/>
    </source>
</evidence>
<dbReference type="EC" id="2.7.7.50" evidence="3 16"/>
<evidence type="ECO:0000256" key="1">
    <source>
        <dbReference type="ARBA" id="ARBA00004123"/>
    </source>
</evidence>
<keyword evidence="7 16" id="KW-0548">Nucleotidyltransferase</keyword>
<evidence type="ECO:0000256" key="12">
    <source>
        <dbReference type="ARBA" id="ARBA00029909"/>
    </source>
</evidence>
<evidence type="ECO:0000256" key="8">
    <source>
        <dbReference type="ARBA" id="ARBA00022741"/>
    </source>
</evidence>
<name>A0AA43QLT7_9LECA</name>
<evidence type="ECO:0000256" key="10">
    <source>
        <dbReference type="ARBA" id="ARBA00023134"/>
    </source>
</evidence>
<feature type="compositionally biased region" description="Polar residues" evidence="18">
    <location>
        <begin position="387"/>
        <end position="398"/>
    </location>
</feature>
<evidence type="ECO:0000256" key="3">
    <source>
        <dbReference type="ARBA" id="ARBA00012475"/>
    </source>
</evidence>
<evidence type="ECO:0000256" key="16">
    <source>
        <dbReference type="PIRNR" id="PIRNR036959"/>
    </source>
</evidence>
<dbReference type="SUPFAM" id="SSF50249">
    <property type="entry name" value="Nucleic acid-binding proteins"/>
    <property type="match status" value="1"/>
</dbReference>
<evidence type="ECO:0000256" key="11">
    <source>
        <dbReference type="ARBA" id="ARBA00023242"/>
    </source>
</evidence>
<dbReference type="AlphaFoldDB" id="A0AA43QLT7"/>
<dbReference type="Gene3D" id="3.30.470.30">
    <property type="entry name" value="DNA ligase/mRNA capping enzyme"/>
    <property type="match status" value="1"/>
</dbReference>
<accession>A0AA43QLT7</accession>
<evidence type="ECO:0000256" key="7">
    <source>
        <dbReference type="ARBA" id="ARBA00022695"/>
    </source>
</evidence>
<comment type="caution">
    <text evidence="21">The sequence shown here is derived from an EMBL/GenBank/DDBJ whole genome shotgun (WGS) entry which is preliminary data.</text>
</comment>
<evidence type="ECO:0000256" key="17">
    <source>
        <dbReference type="PIRSR" id="PIRSR036959-1"/>
    </source>
</evidence>
<dbReference type="Pfam" id="PF03919">
    <property type="entry name" value="mRNA_cap_C"/>
    <property type="match status" value="1"/>
</dbReference>
<dbReference type="GO" id="GO:0031533">
    <property type="term" value="C:mRNA capping enzyme complex"/>
    <property type="evidence" value="ECO:0007669"/>
    <property type="project" value="InterPro"/>
</dbReference>
<feature type="domain" description="mRNA capping enzyme adenylation" evidence="19">
    <location>
        <begin position="40"/>
        <end position="233"/>
    </location>
</feature>
<feature type="active site" description="N6-GMP-lysine intermediate" evidence="17">
    <location>
        <position position="62"/>
    </location>
</feature>
<evidence type="ECO:0000259" key="19">
    <source>
        <dbReference type="Pfam" id="PF01331"/>
    </source>
</evidence>
<dbReference type="GO" id="GO:0005524">
    <property type="term" value="F:ATP binding"/>
    <property type="evidence" value="ECO:0007669"/>
    <property type="project" value="InterPro"/>
</dbReference>
<dbReference type="InterPro" id="IPR001339">
    <property type="entry name" value="mRNA_cap_enzyme_adenylation"/>
</dbReference>
<dbReference type="GO" id="GO:0006370">
    <property type="term" value="P:7-methylguanosine mRNA capping"/>
    <property type="evidence" value="ECO:0007669"/>
    <property type="project" value="UniProtKB-KW"/>
</dbReference>
<evidence type="ECO:0000256" key="18">
    <source>
        <dbReference type="SAM" id="MobiDB-lite"/>
    </source>
</evidence>
<evidence type="ECO:0000256" key="9">
    <source>
        <dbReference type="ARBA" id="ARBA00023042"/>
    </source>
</evidence>
<feature type="region of interest" description="Disordered" evidence="18">
    <location>
        <begin position="373"/>
        <end position="418"/>
    </location>
</feature>
<gene>
    <name evidence="21" type="primary">CEG1</name>
    <name evidence="21" type="ORF">OHK93_008109</name>
</gene>
<evidence type="ECO:0000256" key="5">
    <source>
        <dbReference type="ARBA" id="ARBA00022664"/>
    </source>
</evidence>
<dbReference type="EMBL" id="JAPUFD010000008">
    <property type="protein sequence ID" value="MDI1488833.1"/>
    <property type="molecule type" value="Genomic_DNA"/>
</dbReference>
<comment type="similarity">
    <text evidence="2 16">Belongs to the eukaryotic GTase family.</text>
</comment>
<comment type="catalytic activity">
    <reaction evidence="14">
        <text>a 5'-end diphospho-ribonucleoside in mRNA + GTP + H(+) = a 5'-end (5'-triphosphoguanosine)-ribonucleoside in mRNA + diphosphate</text>
        <dbReference type="Rhea" id="RHEA:67012"/>
        <dbReference type="Rhea" id="RHEA-COMP:17165"/>
        <dbReference type="Rhea" id="RHEA-COMP:17166"/>
        <dbReference type="ChEBI" id="CHEBI:15378"/>
        <dbReference type="ChEBI" id="CHEBI:33019"/>
        <dbReference type="ChEBI" id="CHEBI:37565"/>
        <dbReference type="ChEBI" id="CHEBI:167616"/>
        <dbReference type="ChEBI" id="CHEBI:167617"/>
        <dbReference type="EC" id="2.7.7.50"/>
    </reaction>
    <physiologicalReaction direction="left-to-right" evidence="14">
        <dbReference type="Rhea" id="RHEA:67013"/>
    </physiologicalReaction>
</comment>
<dbReference type="InterPro" id="IPR013846">
    <property type="entry name" value="mRNA_cap_enzyme_C"/>
</dbReference>
<protein>
    <recommendedName>
        <fullName evidence="4 16">mRNA-capping enzyme subunit alpha</fullName>
        <ecNumber evidence="3 16">2.7.7.50</ecNumber>
    </recommendedName>
    <alternativeName>
        <fullName evidence="12 16">GTP--RNA guanylyltransferase</fullName>
    </alternativeName>
    <alternativeName>
        <fullName evidence="13 16">mRNA guanylyltransferase</fullName>
    </alternativeName>
</protein>
<keyword evidence="11 16" id="KW-0539">Nucleus</keyword>
<comment type="subunit">
    <text evidence="15">Heterodimer. The mRNA-capping enzyme is composed of two separate chains alpha and beta, respectively a mRNA guanylyltransferase and an mRNA 5'-triphosphate monophosphatase.</text>
</comment>
<dbReference type="InterPro" id="IPR051029">
    <property type="entry name" value="mRNA_Capping_Enz/RNA_Phosphat"/>
</dbReference>
<dbReference type="InterPro" id="IPR017075">
    <property type="entry name" value="mRNA_cap_enzyme_alpha"/>
</dbReference>
<evidence type="ECO:0000313" key="21">
    <source>
        <dbReference type="EMBL" id="MDI1488833.1"/>
    </source>
</evidence>
<keyword evidence="9 16" id="KW-0506">mRNA capping</keyword>
<evidence type="ECO:0000313" key="22">
    <source>
        <dbReference type="Proteomes" id="UP001161017"/>
    </source>
</evidence>
<keyword evidence="6 16" id="KW-0808">Transferase</keyword>
<comment type="function">
    <text evidence="16">Second step of mRNA capping. Transfer of the GMP moiety of GTP to the 5'-end of RNA via an enzyme-GMP covalent reaction intermediate.</text>
</comment>
<evidence type="ECO:0000256" key="6">
    <source>
        <dbReference type="ARBA" id="ARBA00022679"/>
    </source>
</evidence>
<sequence>MTSSVPDIPGTKAPLELSLSFRYEVANILGRKQTSFPGAQPISFAAKHLLQLQKEDYYVCEKTDGLRCLMYMTSDGPQEVVYLIDRKNDYYHVPNLHFPLEGDDYSSFHTNTILDGELVNDREQDGTVKMKYMVFDCLVLDGTHLMHRTLDKRLAYFRSKIHVPYEKLYTKFPQELEHLPFVIDFKQMHFAYGIEKMFNEILPNLPHGNDGLIFTCVGSPYVHGTDEHILKWKPENENSVDFRMHLQFPMIDPDSDDEGQDGPYPDYTAMPRIRLTVSGGDSKGDLPYGEMALASQEWEKLKSLEEPLNDRIVECYLENPNVWRFLRFRDDKKESNYVKTVESVMESIQDAVSKEELVRHQDVIKAKWKARLEAKPGATPAQPRAVNVQQGENRNMSSGVKRKFDGADDSNEPGGDHP</sequence>
<keyword evidence="8 16" id="KW-0547">Nucleotide-binding</keyword>
<comment type="subcellular location">
    <subcellularLocation>
        <location evidence="1 16">Nucleus</location>
    </subcellularLocation>
</comment>
<dbReference type="Proteomes" id="UP001161017">
    <property type="component" value="Unassembled WGS sequence"/>
</dbReference>
<dbReference type="FunFam" id="3.30.470.30:FF:000011">
    <property type="entry name" value="mRNA-capping enzyme subunit alpha"/>
    <property type="match status" value="1"/>
</dbReference>
<dbReference type="PANTHER" id="PTHR10367">
    <property type="entry name" value="MRNA-CAPPING ENZYME"/>
    <property type="match status" value="1"/>
</dbReference>
<evidence type="ECO:0000256" key="15">
    <source>
        <dbReference type="ARBA" id="ARBA00047082"/>
    </source>
</evidence>
<evidence type="ECO:0000256" key="13">
    <source>
        <dbReference type="ARBA" id="ARBA00030702"/>
    </source>
</evidence>
<evidence type="ECO:0000256" key="14">
    <source>
        <dbReference type="ARBA" id="ARBA00044624"/>
    </source>
</evidence>
<organism evidence="21 22">
    <name type="scientific">Ramalina farinacea</name>
    <dbReference type="NCBI Taxonomy" id="258253"/>
    <lineage>
        <taxon>Eukaryota</taxon>
        <taxon>Fungi</taxon>
        <taxon>Dikarya</taxon>
        <taxon>Ascomycota</taxon>
        <taxon>Pezizomycotina</taxon>
        <taxon>Lecanoromycetes</taxon>
        <taxon>OSLEUM clade</taxon>
        <taxon>Lecanoromycetidae</taxon>
        <taxon>Lecanorales</taxon>
        <taxon>Lecanorineae</taxon>
        <taxon>Ramalinaceae</taxon>
        <taxon>Ramalina</taxon>
    </lineage>
</organism>
<evidence type="ECO:0000256" key="2">
    <source>
        <dbReference type="ARBA" id="ARBA00010237"/>
    </source>
</evidence>
<dbReference type="PANTHER" id="PTHR10367:SF17">
    <property type="entry name" value="MRNA-CAPPING ENZYME"/>
    <property type="match status" value="1"/>
</dbReference>